<dbReference type="InterPro" id="IPR001763">
    <property type="entry name" value="Rhodanese-like_dom"/>
</dbReference>
<dbReference type="Gene3D" id="3.40.250.10">
    <property type="entry name" value="Rhodanese-like domain"/>
    <property type="match status" value="1"/>
</dbReference>
<dbReference type="PROSITE" id="PS50206">
    <property type="entry name" value="RHODANESE_3"/>
    <property type="match status" value="1"/>
</dbReference>
<dbReference type="EMBL" id="JAESWA010000022">
    <property type="protein sequence ID" value="MBL4931783.1"/>
    <property type="molecule type" value="Genomic_DNA"/>
</dbReference>
<keyword evidence="3" id="KW-1185">Reference proteome</keyword>
<dbReference type="Pfam" id="PF00581">
    <property type="entry name" value="Rhodanese"/>
    <property type="match status" value="1"/>
</dbReference>
<protein>
    <submittedName>
        <fullName evidence="2">Rhodanese-like domain-containing protein</fullName>
    </submittedName>
</protein>
<evidence type="ECO:0000313" key="3">
    <source>
        <dbReference type="Proteomes" id="UP000623681"/>
    </source>
</evidence>
<evidence type="ECO:0000313" key="2">
    <source>
        <dbReference type="EMBL" id="MBL4931783.1"/>
    </source>
</evidence>
<dbReference type="RefSeq" id="WP_202767169.1">
    <property type="nucleotide sequence ID" value="NZ_JAESWA010000022.1"/>
</dbReference>
<dbReference type="SMART" id="SM00450">
    <property type="entry name" value="RHOD"/>
    <property type="match status" value="1"/>
</dbReference>
<evidence type="ECO:0000259" key="1">
    <source>
        <dbReference type="PROSITE" id="PS50206"/>
    </source>
</evidence>
<dbReference type="InterPro" id="IPR050229">
    <property type="entry name" value="GlpE_sulfurtransferase"/>
</dbReference>
<organism evidence="2 3">
    <name type="scientific">Clostridium paridis</name>
    <dbReference type="NCBI Taxonomy" id="2803863"/>
    <lineage>
        <taxon>Bacteria</taxon>
        <taxon>Bacillati</taxon>
        <taxon>Bacillota</taxon>
        <taxon>Clostridia</taxon>
        <taxon>Eubacteriales</taxon>
        <taxon>Clostridiaceae</taxon>
        <taxon>Clostridium</taxon>
    </lineage>
</organism>
<dbReference type="SUPFAM" id="SSF52821">
    <property type="entry name" value="Rhodanese/Cell cycle control phosphatase"/>
    <property type="match status" value="1"/>
</dbReference>
<dbReference type="PANTHER" id="PTHR43031">
    <property type="entry name" value="FAD-DEPENDENT OXIDOREDUCTASE"/>
    <property type="match status" value="1"/>
</dbReference>
<dbReference type="PANTHER" id="PTHR43031:SF17">
    <property type="entry name" value="SULFURTRANSFERASE YTWF-RELATED"/>
    <property type="match status" value="1"/>
</dbReference>
<name>A0A937K4Q9_9CLOT</name>
<gene>
    <name evidence="2" type="ORF">JK634_08205</name>
</gene>
<dbReference type="InterPro" id="IPR036873">
    <property type="entry name" value="Rhodanese-like_dom_sf"/>
</dbReference>
<reference evidence="2" key="1">
    <citation type="submission" date="2021-01" db="EMBL/GenBank/DDBJ databases">
        <title>Genome public.</title>
        <authorList>
            <person name="Liu C."/>
            <person name="Sun Q."/>
        </authorList>
    </citation>
    <scope>NUCLEOTIDE SEQUENCE</scope>
    <source>
        <strain evidence="2">YIM B02565</strain>
    </source>
</reference>
<comment type="caution">
    <text evidence="2">The sequence shown here is derived from an EMBL/GenBank/DDBJ whole genome shotgun (WGS) entry which is preliminary data.</text>
</comment>
<proteinExistence type="predicted"/>
<dbReference type="AlphaFoldDB" id="A0A937K4Q9"/>
<dbReference type="Proteomes" id="UP000623681">
    <property type="component" value="Unassembled WGS sequence"/>
</dbReference>
<sequence>MFGFLMNKKFNSIKVNEIDGLGKINLIDIREPYEYKNGHVPNAKNIPMNKVIENTEKYLDKEKEYHIICQSGGRSTRACGILASKGYKVINVSGGTGGYRGTLKR</sequence>
<feature type="domain" description="Rhodanese" evidence="1">
    <location>
        <begin position="20"/>
        <end position="104"/>
    </location>
</feature>
<accession>A0A937K4Q9</accession>
<dbReference type="CDD" id="cd00158">
    <property type="entry name" value="RHOD"/>
    <property type="match status" value="1"/>
</dbReference>